<keyword evidence="1 4" id="KW-0479">Metal-binding</keyword>
<dbReference type="InterPro" id="IPR013149">
    <property type="entry name" value="ADH-like_C"/>
</dbReference>
<sequence length="333" mass="35896">MQALIYYGPEKLTIEEMDVPACGHNEVLIEVESVGICGSELEGYLGHSSIRKPPLVMGHEFCGRVAATGELVRGLSTEDKVVVNPLISCRACASCLAGKINVCRNRNIVGIHRPGAFAQFVAVPASNVYRIPEEMDASLASLAEPLAVSIHGVKRGLRPLDDLLIFGAGPIGLLSLMAARHMGAGNITVVDLQPARLEHAQRLGAIVMTPDQLEERRNEGFPQGIPTIIDCVGVQATREQAMTLINPDGTIVMVGLGHDRSALPVNHLVRQEISLIGSYTYSHEDIQQAIALLEQGKIDVQGWTEIRDLTEGPAAFQELAQGKSSFSKIFLKP</sequence>
<evidence type="ECO:0000313" key="6">
    <source>
        <dbReference type="EMBL" id="MEQ4483764.1"/>
    </source>
</evidence>
<dbReference type="SUPFAM" id="SSF50129">
    <property type="entry name" value="GroES-like"/>
    <property type="match status" value="1"/>
</dbReference>
<dbReference type="SUPFAM" id="SSF51735">
    <property type="entry name" value="NAD(P)-binding Rossmann-fold domains"/>
    <property type="match status" value="1"/>
</dbReference>
<dbReference type="Proteomes" id="UP001493487">
    <property type="component" value="Unassembled WGS sequence"/>
</dbReference>
<dbReference type="InterPro" id="IPR011032">
    <property type="entry name" value="GroES-like_sf"/>
</dbReference>
<dbReference type="InterPro" id="IPR020843">
    <property type="entry name" value="ER"/>
</dbReference>
<dbReference type="PROSITE" id="PS00059">
    <property type="entry name" value="ADH_ZINC"/>
    <property type="match status" value="1"/>
</dbReference>
<keyword evidence="3" id="KW-0560">Oxidoreductase</keyword>
<dbReference type="Gene3D" id="3.90.180.10">
    <property type="entry name" value="Medium-chain alcohol dehydrogenases, catalytic domain"/>
    <property type="match status" value="1"/>
</dbReference>
<feature type="domain" description="Enoyl reductase (ER)" evidence="5">
    <location>
        <begin position="8"/>
        <end position="331"/>
    </location>
</feature>
<evidence type="ECO:0000256" key="2">
    <source>
        <dbReference type="ARBA" id="ARBA00022833"/>
    </source>
</evidence>
<evidence type="ECO:0000256" key="4">
    <source>
        <dbReference type="RuleBase" id="RU361277"/>
    </source>
</evidence>
<comment type="similarity">
    <text evidence="4">Belongs to the zinc-containing alcohol dehydrogenase family.</text>
</comment>
<name>A0ABV1KUH1_9BACL</name>
<gene>
    <name evidence="6" type="ORF">QJS35_15315</name>
</gene>
<dbReference type="PANTHER" id="PTHR43401">
    <property type="entry name" value="L-THREONINE 3-DEHYDROGENASE"/>
    <property type="match status" value="1"/>
</dbReference>
<keyword evidence="7" id="KW-1185">Reference proteome</keyword>
<organism evidence="6 7">
    <name type="scientific">Cohnella silvisoli</name>
    <dbReference type="NCBI Taxonomy" id="2873699"/>
    <lineage>
        <taxon>Bacteria</taxon>
        <taxon>Bacillati</taxon>
        <taxon>Bacillota</taxon>
        <taxon>Bacilli</taxon>
        <taxon>Bacillales</taxon>
        <taxon>Paenibacillaceae</taxon>
        <taxon>Cohnella</taxon>
    </lineage>
</organism>
<comment type="caution">
    <text evidence="6">The sequence shown here is derived from an EMBL/GenBank/DDBJ whole genome shotgun (WGS) entry which is preliminary data.</text>
</comment>
<keyword evidence="2 4" id="KW-0862">Zinc</keyword>
<dbReference type="Pfam" id="PF08240">
    <property type="entry name" value="ADH_N"/>
    <property type="match status" value="1"/>
</dbReference>
<dbReference type="InterPro" id="IPR050129">
    <property type="entry name" value="Zn_alcohol_dh"/>
</dbReference>
<evidence type="ECO:0000313" key="7">
    <source>
        <dbReference type="Proteomes" id="UP001493487"/>
    </source>
</evidence>
<protein>
    <submittedName>
        <fullName evidence="6">Alcohol dehydrogenase catalytic domain-containing protein</fullName>
    </submittedName>
</protein>
<dbReference type="Gene3D" id="3.40.50.720">
    <property type="entry name" value="NAD(P)-binding Rossmann-like Domain"/>
    <property type="match status" value="1"/>
</dbReference>
<evidence type="ECO:0000259" key="5">
    <source>
        <dbReference type="SMART" id="SM00829"/>
    </source>
</evidence>
<dbReference type="InterPro" id="IPR002328">
    <property type="entry name" value="ADH_Zn_CS"/>
</dbReference>
<dbReference type="RefSeq" id="WP_232186067.1">
    <property type="nucleotide sequence ID" value="NZ_JAIOAP010000007.1"/>
</dbReference>
<accession>A0ABV1KUH1</accession>
<evidence type="ECO:0000256" key="1">
    <source>
        <dbReference type="ARBA" id="ARBA00022723"/>
    </source>
</evidence>
<dbReference type="Pfam" id="PF00107">
    <property type="entry name" value="ADH_zinc_N"/>
    <property type="match status" value="1"/>
</dbReference>
<dbReference type="SMART" id="SM00829">
    <property type="entry name" value="PKS_ER"/>
    <property type="match status" value="1"/>
</dbReference>
<evidence type="ECO:0000256" key="3">
    <source>
        <dbReference type="ARBA" id="ARBA00023002"/>
    </source>
</evidence>
<dbReference type="PANTHER" id="PTHR43401:SF2">
    <property type="entry name" value="L-THREONINE 3-DEHYDROGENASE"/>
    <property type="match status" value="1"/>
</dbReference>
<dbReference type="InterPro" id="IPR013154">
    <property type="entry name" value="ADH-like_N"/>
</dbReference>
<dbReference type="EMBL" id="JASKHM010000008">
    <property type="protein sequence ID" value="MEQ4483764.1"/>
    <property type="molecule type" value="Genomic_DNA"/>
</dbReference>
<proteinExistence type="inferred from homology"/>
<reference evidence="6 7" key="1">
    <citation type="journal article" date="2023" name="Genome Announc.">
        <title>Pan-Genome Analyses of the Genus Cohnella and Proposal of the Novel Species Cohnella silvisoli sp. nov., Isolated from Forest Soil.</title>
        <authorList>
            <person name="Wang C."/>
            <person name="Mao L."/>
            <person name="Bao G."/>
            <person name="Zhu H."/>
        </authorList>
    </citation>
    <scope>NUCLEOTIDE SEQUENCE [LARGE SCALE GENOMIC DNA]</scope>
    <source>
        <strain evidence="6 7">NL03-T5-1</strain>
    </source>
</reference>
<comment type="cofactor">
    <cofactor evidence="4">
        <name>Zn(2+)</name>
        <dbReference type="ChEBI" id="CHEBI:29105"/>
    </cofactor>
</comment>
<dbReference type="InterPro" id="IPR036291">
    <property type="entry name" value="NAD(P)-bd_dom_sf"/>
</dbReference>